<dbReference type="InterPro" id="IPR002698">
    <property type="entry name" value="FTHF_cligase"/>
</dbReference>
<dbReference type="Gene3D" id="3.40.50.10420">
    <property type="entry name" value="NagB/RpiA/CoA transferase-like"/>
    <property type="match status" value="1"/>
</dbReference>
<comment type="catalytic activity">
    <reaction evidence="4">
        <text>(6S)-5-formyl-5,6,7,8-tetrahydrofolate + ATP = (6R)-5,10-methenyltetrahydrofolate + ADP + phosphate</text>
        <dbReference type="Rhea" id="RHEA:10488"/>
        <dbReference type="ChEBI" id="CHEBI:30616"/>
        <dbReference type="ChEBI" id="CHEBI:43474"/>
        <dbReference type="ChEBI" id="CHEBI:57455"/>
        <dbReference type="ChEBI" id="CHEBI:57457"/>
        <dbReference type="ChEBI" id="CHEBI:456216"/>
        <dbReference type="EC" id="6.3.3.2"/>
    </reaction>
</comment>
<keyword evidence="3 4" id="KW-0067">ATP-binding</keyword>
<dbReference type="PANTHER" id="PTHR23407:SF1">
    <property type="entry name" value="5-FORMYLTETRAHYDROFOLATE CYCLO-LIGASE"/>
    <property type="match status" value="1"/>
</dbReference>
<dbReference type="SUPFAM" id="SSF100950">
    <property type="entry name" value="NagB/RpiA/CoA transferase-like"/>
    <property type="match status" value="1"/>
</dbReference>
<dbReference type="Proteomes" id="UP001596142">
    <property type="component" value="Unassembled WGS sequence"/>
</dbReference>
<reference evidence="6" key="1">
    <citation type="journal article" date="2019" name="Int. J. Syst. Evol. Microbiol.">
        <title>The Global Catalogue of Microorganisms (GCM) 10K type strain sequencing project: providing services to taxonomists for standard genome sequencing and annotation.</title>
        <authorList>
            <consortium name="The Broad Institute Genomics Platform"/>
            <consortium name="The Broad Institute Genome Sequencing Center for Infectious Disease"/>
            <person name="Wu L."/>
            <person name="Ma J."/>
        </authorList>
    </citation>
    <scope>NUCLEOTIDE SEQUENCE [LARGE SCALE GENOMIC DNA]</scope>
    <source>
        <strain evidence="6">CECT 7184</strain>
    </source>
</reference>
<comment type="caution">
    <text evidence="5">The sequence shown here is derived from an EMBL/GenBank/DDBJ whole genome shotgun (WGS) entry which is preliminary data.</text>
</comment>
<evidence type="ECO:0000256" key="1">
    <source>
        <dbReference type="ARBA" id="ARBA00010638"/>
    </source>
</evidence>
<comment type="cofactor">
    <cofactor evidence="4">
        <name>Mg(2+)</name>
        <dbReference type="ChEBI" id="CHEBI:18420"/>
    </cofactor>
</comment>
<accession>A0ABW0YLQ8</accession>
<dbReference type="NCBIfam" id="TIGR02727">
    <property type="entry name" value="MTHFS_bact"/>
    <property type="match status" value="1"/>
</dbReference>
<evidence type="ECO:0000256" key="2">
    <source>
        <dbReference type="ARBA" id="ARBA00022741"/>
    </source>
</evidence>
<keyword evidence="6" id="KW-1185">Reference proteome</keyword>
<keyword evidence="2 4" id="KW-0547">Nucleotide-binding</keyword>
<evidence type="ECO:0000256" key="3">
    <source>
        <dbReference type="ARBA" id="ARBA00022840"/>
    </source>
</evidence>
<dbReference type="RefSeq" id="WP_385941143.1">
    <property type="nucleotide sequence ID" value="NZ_JBHSOZ010000005.1"/>
</dbReference>
<evidence type="ECO:0000313" key="6">
    <source>
        <dbReference type="Proteomes" id="UP001596142"/>
    </source>
</evidence>
<keyword evidence="5" id="KW-0436">Ligase</keyword>
<proteinExistence type="inferred from homology"/>
<evidence type="ECO:0000313" key="5">
    <source>
        <dbReference type="EMBL" id="MFC5713380.1"/>
    </source>
</evidence>
<dbReference type="EC" id="6.3.3.2" evidence="4"/>
<protein>
    <recommendedName>
        <fullName evidence="4">5-formyltetrahydrofolate cyclo-ligase</fullName>
        <ecNumber evidence="4">6.3.3.2</ecNumber>
    </recommendedName>
</protein>
<dbReference type="PANTHER" id="PTHR23407">
    <property type="entry name" value="ATPASE INHIBITOR/5-FORMYLTETRAHYDROFOLATE CYCLO-LIGASE"/>
    <property type="match status" value="1"/>
</dbReference>
<dbReference type="Pfam" id="PF01812">
    <property type="entry name" value="5-FTHF_cyc-lig"/>
    <property type="match status" value="1"/>
</dbReference>
<name>A0ABW0YLQ8_9BACI</name>
<keyword evidence="4" id="KW-0460">Magnesium</keyword>
<dbReference type="GO" id="GO:0030272">
    <property type="term" value="F:5-formyltetrahydrofolate cyclo-ligase activity"/>
    <property type="evidence" value="ECO:0007669"/>
    <property type="project" value="UniProtKB-EC"/>
</dbReference>
<evidence type="ECO:0000256" key="4">
    <source>
        <dbReference type="RuleBase" id="RU361279"/>
    </source>
</evidence>
<keyword evidence="4" id="KW-0479">Metal-binding</keyword>
<organism evidence="5 6">
    <name type="scientific">Thalassorhabdus alkalitolerans</name>
    <dbReference type="NCBI Taxonomy" id="2282697"/>
    <lineage>
        <taxon>Bacteria</taxon>
        <taxon>Bacillati</taxon>
        <taxon>Bacillota</taxon>
        <taxon>Bacilli</taxon>
        <taxon>Bacillales</taxon>
        <taxon>Bacillaceae</taxon>
        <taxon>Thalassorhabdus</taxon>
    </lineage>
</organism>
<dbReference type="EMBL" id="JBHSOZ010000005">
    <property type="protein sequence ID" value="MFC5713380.1"/>
    <property type="molecule type" value="Genomic_DNA"/>
</dbReference>
<gene>
    <name evidence="5" type="ORF">ACFPU1_11335</name>
</gene>
<dbReference type="InterPro" id="IPR024185">
    <property type="entry name" value="FTHF_cligase-like_sf"/>
</dbReference>
<sequence>MTKTDIRKAVRKYFAQLAAEEYTKKCSRVHNQLYRTEQWRQARMIALTLSTKNEIDTRAVIKKAWSEGKQVAVPKVNPLTHSMTFYKLTSFNQLKEQYAGIQEPDASQAAPVLPEDIQLMIVPGLAFDWGRYRIGFGGGYYDRFLAAHLVPTCALALDFQLFEKLPREEHDKPVDILLTEEKVFR</sequence>
<dbReference type="InterPro" id="IPR037171">
    <property type="entry name" value="NagB/RpiA_transferase-like"/>
</dbReference>
<comment type="similarity">
    <text evidence="1 4">Belongs to the 5-formyltetrahydrofolate cyclo-ligase family.</text>
</comment>
<dbReference type="PIRSF" id="PIRSF006806">
    <property type="entry name" value="FTHF_cligase"/>
    <property type="match status" value="1"/>
</dbReference>